<dbReference type="AlphaFoldDB" id="A2EYJ4"/>
<dbReference type="EMBL" id="DS113541">
    <property type="protein sequence ID" value="EAY02270.1"/>
    <property type="molecule type" value="Genomic_DNA"/>
</dbReference>
<sequence length="162" mass="18476">MTGYLETDKFRRPILSEVLINQAKRAKYASEFETNTSAYVNLMFHELTHGLGALFTNYHHKNSTLFYSTKQNYCKLSKYGKNFSFITGPYSHLFAQKHYGVDVFVGDDNNCTSGIEIEDGGDEVGTASGHIKASRFYLDLNIGMSIQDFGVRFERIRRMAIQ</sequence>
<keyword evidence="9" id="KW-1185">Reference proteome</keyword>
<dbReference type="Proteomes" id="UP000001542">
    <property type="component" value="Unassembled WGS sequence"/>
</dbReference>
<dbReference type="OrthoDB" id="527990at2759"/>
<dbReference type="SUPFAM" id="SSF55486">
    <property type="entry name" value="Metalloproteases ('zincins'), catalytic domain"/>
    <property type="match status" value="1"/>
</dbReference>
<dbReference type="InParanoid" id="A2EYJ4"/>
<comment type="similarity">
    <text evidence="2">Belongs to the peptidase M8 family.</text>
</comment>
<dbReference type="VEuPathDB" id="TrichDB:TVAGG3_0586050"/>
<keyword evidence="4" id="KW-0479">Metal-binding</keyword>
<keyword evidence="3" id="KW-0645">Protease</keyword>
<evidence type="ECO:0000256" key="6">
    <source>
        <dbReference type="ARBA" id="ARBA00022833"/>
    </source>
</evidence>
<evidence type="ECO:0000313" key="9">
    <source>
        <dbReference type="Proteomes" id="UP000001542"/>
    </source>
</evidence>
<accession>A2EYJ4</accession>
<gene>
    <name evidence="8" type="ORF">TVAG_030860</name>
</gene>
<name>A2EYJ4_TRIV3</name>
<dbReference type="KEGG" id="tva:4760107"/>
<evidence type="ECO:0000256" key="4">
    <source>
        <dbReference type="ARBA" id="ARBA00022723"/>
    </source>
</evidence>
<dbReference type="Gene3D" id="3.90.132.10">
    <property type="entry name" value="Leishmanolysin , domain 2"/>
    <property type="match status" value="1"/>
</dbReference>
<dbReference type="GO" id="GO:0006508">
    <property type="term" value="P:proteolysis"/>
    <property type="evidence" value="ECO:0007669"/>
    <property type="project" value="UniProtKB-KW"/>
</dbReference>
<reference evidence="8" key="2">
    <citation type="journal article" date="2007" name="Science">
        <title>Draft genome sequence of the sexually transmitted pathogen Trichomonas vaginalis.</title>
        <authorList>
            <person name="Carlton J.M."/>
            <person name="Hirt R.P."/>
            <person name="Silva J.C."/>
            <person name="Delcher A.L."/>
            <person name="Schatz M."/>
            <person name="Zhao Q."/>
            <person name="Wortman J.R."/>
            <person name="Bidwell S.L."/>
            <person name="Alsmark U.C.M."/>
            <person name="Besteiro S."/>
            <person name="Sicheritz-Ponten T."/>
            <person name="Noel C.J."/>
            <person name="Dacks J.B."/>
            <person name="Foster P.G."/>
            <person name="Simillion C."/>
            <person name="Van de Peer Y."/>
            <person name="Miranda-Saavedra D."/>
            <person name="Barton G.J."/>
            <person name="Westrop G.D."/>
            <person name="Mueller S."/>
            <person name="Dessi D."/>
            <person name="Fiori P.L."/>
            <person name="Ren Q."/>
            <person name="Paulsen I."/>
            <person name="Zhang H."/>
            <person name="Bastida-Corcuera F.D."/>
            <person name="Simoes-Barbosa A."/>
            <person name="Brown M.T."/>
            <person name="Hayes R.D."/>
            <person name="Mukherjee M."/>
            <person name="Okumura C.Y."/>
            <person name="Schneider R."/>
            <person name="Smith A.J."/>
            <person name="Vanacova S."/>
            <person name="Villalvazo M."/>
            <person name="Haas B.J."/>
            <person name="Pertea M."/>
            <person name="Feldblyum T.V."/>
            <person name="Utterback T.R."/>
            <person name="Shu C.L."/>
            <person name="Osoegawa K."/>
            <person name="de Jong P.J."/>
            <person name="Hrdy I."/>
            <person name="Horvathova L."/>
            <person name="Zubacova Z."/>
            <person name="Dolezal P."/>
            <person name="Malik S.B."/>
            <person name="Logsdon J.M. Jr."/>
            <person name="Henze K."/>
            <person name="Gupta A."/>
            <person name="Wang C.C."/>
            <person name="Dunne R.L."/>
            <person name="Upcroft J.A."/>
            <person name="Upcroft P."/>
            <person name="White O."/>
            <person name="Salzberg S.L."/>
            <person name="Tang P."/>
            <person name="Chiu C.-H."/>
            <person name="Lee Y.-S."/>
            <person name="Embley T.M."/>
            <person name="Coombs G.H."/>
            <person name="Mottram J.C."/>
            <person name="Tachezy J."/>
            <person name="Fraser-Liggett C.M."/>
            <person name="Johnson P.J."/>
        </authorList>
    </citation>
    <scope>NUCLEOTIDE SEQUENCE [LARGE SCALE GENOMIC DNA]</scope>
    <source>
        <strain evidence="8">G3</strain>
    </source>
</reference>
<evidence type="ECO:0000313" key="8">
    <source>
        <dbReference type="EMBL" id="EAY02270.1"/>
    </source>
</evidence>
<evidence type="ECO:0000256" key="5">
    <source>
        <dbReference type="ARBA" id="ARBA00022801"/>
    </source>
</evidence>
<evidence type="ECO:0008006" key="10">
    <source>
        <dbReference type="Google" id="ProtNLM"/>
    </source>
</evidence>
<keyword evidence="5" id="KW-0378">Hydrolase</keyword>
<keyword evidence="7" id="KW-0482">Metalloprotease</keyword>
<dbReference type="PANTHER" id="PTHR10942:SF0">
    <property type="entry name" value="LEISHMANOLYSIN-LIKE PEPTIDASE"/>
    <property type="match status" value="1"/>
</dbReference>
<dbReference type="RefSeq" id="XP_001314587.1">
    <property type="nucleotide sequence ID" value="XM_001314558.1"/>
</dbReference>
<dbReference type="PANTHER" id="PTHR10942">
    <property type="entry name" value="LEISHMANOLYSIN-LIKE PEPTIDASE"/>
    <property type="match status" value="1"/>
</dbReference>
<dbReference type="InterPro" id="IPR001577">
    <property type="entry name" value="Peptidase_M8"/>
</dbReference>
<dbReference type="VEuPathDB" id="TrichDB:TVAG_030860"/>
<dbReference type="GO" id="GO:0007155">
    <property type="term" value="P:cell adhesion"/>
    <property type="evidence" value="ECO:0007669"/>
    <property type="project" value="InterPro"/>
</dbReference>
<evidence type="ECO:0000256" key="2">
    <source>
        <dbReference type="ARBA" id="ARBA00005860"/>
    </source>
</evidence>
<dbReference type="GO" id="GO:0004222">
    <property type="term" value="F:metalloendopeptidase activity"/>
    <property type="evidence" value="ECO:0007669"/>
    <property type="project" value="InterPro"/>
</dbReference>
<dbReference type="GO" id="GO:0016020">
    <property type="term" value="C:membrane"/>
    <property type="evidence" value="ECO:0007669"/>
    <property type="project" value="InterPro"/>
</dbReference>
<evidence type="ECO:0000256" key="3">
    <source>
        <dbReference type="ARBA" id="ARBA00022670"/>
    </source>
</evidence>
<dbReference type="GO" id="GO:0046872">
    <property type="term" value="F:metal ion binding"/>
    <property type="evidence" value="ECO:0007669"/>
    <property type="project" value="UniProtKB-KW"/>
</dbReference>
<evidence type="ECO:0000256" key="7">
    <source>
        <dbReference type="ARBA" id="ARBA00023049"/>
    </source>
</evidence>
<reference evidence="8" key="1">
    <citation type="submission" date="2006-10" db="EMBL/GenBank/DDBJ databases">
        <authorList>
            <person name="Amadeo P."/>
            <person name="Zhao Q."/>
            <person name="Wortman J."/>
            <person name="Fraser-Liggett C."/>
            <person name="Carlton J."/>
        </authorList>
    </citation>
    <scope>NUCLEOTIDE SEQUENCE</scope>
    <source>
        <strain evidence="8">G3</strain>
    </source>
</reference>
<evidence type="ECO:0000256" key="1">
    <source>
        <dbReference type="ARBA" id="ARBA00001947"/>
    </source>
</evidence>
<protein>
    <recommendedName>
        <fullName evidence="10">GP63-like</fullName>
    </recommendedName>
</protein>
<comment type="cofactor">
    <cofactor evidence="1">
        <name>Zn(2+)</name>
        <dbReference type="ChEBI" id="CHEBI:29105"/>
    </cofactor>
</comment>
<keyword evidence="6" id="KW-0862">Zinc</keyword>
<organism evidence="8 9">
    <name type="scientific">Trichomonas vaginalis (strain ATCC PRA-98 / G3)</name>
    <dbReference type="NCBI Taxonomy" id="412133"/>
    <lineage>
        <taxon>Eukaryota</taxon>
        <taxon>Metamonada</taxon>
        <taxon>Parabasalia</taxon>
        <taxon>Trichomonadida</taxon>
        <taxon>Trichomonadidae</taxon>
        <taxon>Trichomonas</taxon>
    </lineage>
</organism>
<proteinExistence type="inferred from homology"/>